<proteinExistence type="predicted"/>
<sequence length="86" mass="9134">MKMLQVARACQMGMLEVGSLGVWLGDRQASGSSDVSSGRLGGMLDDTNGLPNKCGRQVSTTCIRKTIGSMPDADPDNIQNLLEFAM</sequence>
<keyword evidence="2" id="KW-1185">Reference proteome</keyword>
<accession>A0ABC8UK81</accession>
<name>A0ABC8UK81_9AQUA</name>
<protein>
    <submittedName>
        <fullName evidence="1">Uncharacterized protein</fullName>
    </submittedName>
</protein>
<dbReference type="AlphaFoldDB" id="A0ABC8UK81"/>
<gene>
    <name evidence="1" type="ORF">ILEXP_LOCUS51378</name>
</gene>
<dbReference type="Proteomes" id="UP001642360">
    <property type="component" value="Unassembled WGS sequence"/>
</dbReference>
<evidence type="ECO:0000313" key="2">
    <source>
        <dbReference type="Proteomes" id="UP001642360"/>
    </source>
</evidence>
<organism evidence="1 2">
    <name type="scientific">Ilex paraguariensis</name>
    <name type="common">yerba mate</name>
    <dbReference type="NCBI Taxonomy" id="185542"/>
    <lineage>
        <taxon>Eukaryota</taxon>
        <taxon>Viridiplantae</taxon>
        <taxon>Streptophyta</taxon>
        <taxon>Embryophyta</taxon>
        <taxon>Tracheophyta</taxon>
        <taxon>Spermatophyta</taxon>
        <taxon>Magnoliopsida</taxon>
        <taxon>eudicotyledons</taxon>
        <taxon>Gunneridae</taxon>
        <taxon>Pentapetalae</taxon>
        <taxon>asterids</taxon>
        <taxon>campanulids</taxon>
        <taxon>Aquifoliales</taxon>
        <taxon>Aquifoliaceae</taxon>
        <taxon>Ilex</taxon>
    </lineage>
</organism>
<dbReference type="EMBL" id="CAUOFW020007991">
    <property type="protein sequence ID" value="CAK9181327.1"/>
    <property type="molecule type" value="Genomic_DNA"/>
</dbReference>
<evidence type="ECO:0000313" key="1">
    <source>
        <dbReference type="EMBL" id="CAK9181327.1"/>
    </source>
</evidence>
<comment type="caution">
    <text evidence="1">The sequence shown here is derived from an EMBL/GenBank/DDBJ whole genome shotgun (WGS) entry which is preliminary data.</text>
</comment>
<reference evidence="1 2" key="1">
    <citation type="submission" date="2024-02" db="EMBL/GenBank/DDBJ databases">
        <authorList>
            <person name="Vignale AGUSTIN F."/>
            <person name="Sosa J E."/>
            <person name="Modenutti C."/>
        </authorList>
    </citation>
    <scope>NUCLEOTIDE SEQUENCE [LARGE SCALE GENOMIC DNA]</scope>
</reference>